<gene>
    <name evidence="1" type="ORF">EAJ06_02615</name>
</gene>
<organism evidence="1 2">
    <name type="scientific">Bacteroides intestinalis</name>
    <dbReference type="NCBI Taxonomy" id="329854"/>
    <lineage>
        <taxon>Bacteria</taxon>
        <taxon>Pseudomonadati</taxon>
        <taxon>Bacteroidota</taxon>
        <taxon>Bacteroidia</taxon>
        <taxon>Bacteroidales</taxon>
        <taxon>Bacteroidaceae</taxon>
        <taxon>Bacteroides</taxon>
    </lineage>
</organism>
<protein>
    <submittedName>
        <fullName evidence="1">Uncharacterized protein</fullName>
    </submittedName>
</protein>
<comment type="caution">
    <text evidence="1">The sequence shown here is derived from an EMBL/GenBank/DDBJ whole genome shotgun (WGS) entry which is preliminary data.</text>
</comment>
<name>A0A4Q5HK87_9BACE</name>
<accession>A0A4Q5HK87</accession>
<dbReference type="AlphaFoldDB" id="A0A4Q5HK87"/>
<evidence type="ECO:0000313" key="2">
    <source>
        <dbReference type="Proteomes" id="UP000291191"/>
    </source>
</evidence>
<sequence length="967" mass="111521">MRYFDWNIAIGNYFFNYEKAGKDVHLFISPLEVGKIGVNQLGFTSEEDAIADYYNALSNGYAGFTKSVPIIRRVEKLFTLWNDRKAGIFKWNKIDLQIDGSYITDQTTHITYPFYLAMLTAFIMPLTSNDNEYKASAYYPRLNKFLNDSGLDNEKIGATDFGIIDKLWSDLSEWSTSTYKTDIGVFNVGHFGNRNWIHVGKVFAQCILTPSDIRNLPRLFSLAGFMPDTNIPTGSIRNALLKNGADVGLSKSALKILKEGDSDLQNVIINIAKGEHYKWRGNVERKQGEKIEEKDAWVYARLFSAFTVDKVNEELNHCYFIYSTNDFPDNLNYNNFPVTSLANGFSRPIQMEFNPLLILQDKYNKWKSASVLDNVILYRNNVNGISNDYWIQTDKLYPTSKMYLLCNDAKKESIESWGKSSFSHGNFKKADLDGVPEGYTLYSISNPQQGHPNEPILQLQTHLEIQFIGGLKVKNRAFFNYYLPKIRIEGVGETAKVYALLSQSDIKIYLDKPAFFGEEWVFPDNFPLDEDFIIKVEGIEALETYPHQIISCSVEINCIVDGNHPVRNSYDEIIQNPNGDYAIGNNVQISNLSQQAGDLPDFWGCQQISKPYSQSPFDYNHRKGNALLYYLSFVGRCNTQTFGSTFDAIFSSENMFDTLNKSNLRTVKKYALLYLDYLGYVDFDQYQQQIVVNKPQLMLIPDKTEIKAYLTGARTEEFVEKLFEYAKRESININIAKQDNFFESYLIPDTIVVVPQNCQNATVGLKALEELAQQFGVCFNFIDKPYRQPQIIQWGLRSFSADLIGYRNNMYEKRQTEETDYPYKRDVFDTEMLKFTPSAEGELLDRELSLVQYNIHYEWLYRFWHNSICYDVDKNWGQFLLLSSQRKNVIYYDEASRILGAPSHVQLPKFIAKSLILLSGRIPSFQRISVDGNYISYQLYKNVPKTFADNLFKKLEQSVQSYKFRAI</sequence>
<reference evidence="1 2" key="1">
    <citation type="journal article" date="2019" name="Science, e1252229">
        <title>Invertible promoters mediate bacterial phase variation, antibiotic resistance, and host adaptation in the gut.</title>
        <authorList>
            <person name="Jiang X."/>
            <person name="Hall A.B."/>
            <person name="Arthur T.D."/>
            <person name="Plichta D.R."/>
            <person name="Covington C.T."/>
            <person name="Poyet M."/>
            <person name="Crothers J."/>
            <person name="Moses P.L."/>
            <person name="Tolonen A.C."/>
            <person name="Vlamakis H."/>
            <person name="Alm E.J."/>
            <person name="Xavier R.J."/>
        </authorList>
    </citation>
    <scope>NUCLEOTIDE SEQUENCE [LARGE SCALE GENOMIC DNA]</scope>
    <source>
        <strain evidence="2">bf_0095</strain>
    </source>
</reference>
<dbReference type="RefSeq" id="WP_118216030.1">
    <property type="nucleotide sequence ID" value="NZ_QSKS01000001.1"/>
</dbReference>
<dbReference type="EMBL" id="RCXO01000002">
    <property type="protein sequence ID" value="RYT82524.1"/>
    <property type="molecule type" value="Genomic_DNA"/>
</dbReference>
<dbReference type="Proteomes" id="UP000291191">
    <property type="component" value="Unassembled WGS sequence"/>
</dbReference>
<dbReference type="OrthoDB" id="800063at2"/>
<keyword evidence="2" id="KW-1185">Reference proteome</keyword>
<proteinExistence type="predicted"/>
<evidence type="ECO:0000313" key="1">
    <source>
        <dbReference type="EMBL" id="RYT82524.1"/>
    </source>
</evidence>